<evidence type="ECO:0000313" key="2">
    <source>
        <dbReference type="Proteomes" id="UP000275749"/>
    </source>
</evidence>
<protein>
    <recommendedName>
        <fullName evidence="3">Transcriptional regulator, AbiEi antitoxin, Type IV TA system</fullName>
    </recommendedName>
</protein>
<dbReference type="RefSeq" id="WP_123575104.1">
    <property type="nucleotide sequence ID" value="NZ_RKHG01000001.1"/>
</dbReference>
<name>A0A3N1ZSA4_9ACTN</name>
<reference evidence="1 2" key="1">
    <citation type="submission" date="2018-11" db="EMBL/GenBank/DDBJ databases">
        <title>Sequencing the genomes of 1000 actinobacteria strains.</title>
        <authorList>
            <person name="Klenk H.-P."/>
        </authorList>
    </citation>
    <scope>NUCLEOTIDE SEQUENCE [LARGE SCALE GENOMIC DNA]</scope>
    <source>
        <strain evidence="1 2">DSM 10546</strain>
    </source>
</reference>
<organism evidence="1 2">
    <name type="scientific">Luteococcus japonicus</name>
    <dbReference type="NCBI Taxonomy" id="33984"/>
    <lineage>
        <taxon>Bacteria</taxon>
        <taxon>Bacillati</taxon>
        <taxon>Actinomycetota</taxon>
        <taxon>Actinomycetes</taxon>
        <taxon>Propionibacteriales</taxon>
        <taxon>Propionibacteriaceae</taxon>
        <taxon>Luteococcus</taxon>
    </lineage>
</organism>
<accession>A0A3N1ZSA4</accession>
<dbReference type="EMBL" id="RKHG01000001">
    <property type="protein sequence ID" value="ROR53751.1"/>
    <property type="molecule type" value="Genomic_DNA"/>
</dbReference>
<evidence type="ECO:0000313" key="1">
    <source>
        <dbReference type="EMBL" id="ROR53751.1"/>
    </source>
</evidence>
<sequence>MSRLVTHRQLRAEGFDAHEVSRKVSAGSFHRIRRGVYLDGEPKDDRVGRYLVQCCAVLARCGPETVLSHASAAAAWGLPLPWAALGTVHVIQPRRKGGRSRAGVCVHRAKLGDDACLRFGHRVTTLPRTLVDLGRSLDLGWAVAAMDDALHHQRCAHHELATALRDQAGRPGCRGAARAVALADHRSESVGESLSRVLLVQAGLGPDELQHEFPHSNGVDRVDFWWECGVVGEFDGQLKYRAQAMPGMSPDEVLWAEKQREDRLRRRGLVVVRWTWDELLHQPEVVVARIREALATARAAPRPS</sequence>
<evidence type="ECO:0008006" key="3">
    <source>
        <dbReference type="Google" id="ProtNLM"/>
    </source>
</evidence>
<dbReference type="AlphaFoldDB" id="A0A3N1ZSA4"/>
<comment type="caution">
    <text evidence="1">The sequence shown here is derived from an EMBL/GenBank/DDBJ whole genome shotgun (WGS) entry which is preliminary data.</text>
</comment>
<proteinExistence type="predicted"/>
<gene>
    <name evidence="1" type="ORF">EDD41_0922</name>
</gene>
<dbReference type="Proteomes" id="UP000275749">
    <property type="component" value="Unassembled WGS sequence"/>
</dbReference>